<reference evidence="2 3" key="1">
    <citation type="journal article" date="2011" name="PLoS Genet.">
        <title>Finished genome of the fungal wheat pathogen Mycosphaerella graminicola reveals dispensome structure, chromosome plasticity, and stealth pathogenesis.</title>
        <authorList>
            <person name="Goodwin S.B."/>
            <person name="Ben M'barek S."/>
            <person name="Dhillon B."/>
            <person name="Wittenberg A.H.J."/>
            <person name="Crane C.F."/>
            <person name="Hane J.K."/>
            <person name="Foster A.J."/>
            <person name="Van der Lee T.A.J."/>
            <person name="Grimwood J."/>
            <person name="Aerts A."/>
            <person name="Antoniw J."/>
            <person name="Bailey A."/>
            <person name="Bluhm B."/>
            <person name="Bowler J."/>
            <person name="Bristow J."/>
            <person name="van der Burgt A."/>
            <person name="Canto-Canche B."/>
            <person name="Churchill A.C.L."/>
            <person name="Conde-Ferraez L."/>
            <person name="Cools H.J."/>
            <person name="Coutinho P.M."/>
            <person name="Csukai M."/>
            <person name="Dehal P."/>
            <person name="De Wit P."/>
            <person name="Donzelli B."/>
            <person name="van de Geest H.C."/>
            <person name="van Ham R.C.H.J."/>
            <person name="Hammond-Kosack K.E."/>
            <person name="Henrissat B."/>
            <person name="Kilian A."/>
            <person name="Kobayashi A.K."/>
            <person name="Koopmann E."/>
            <person name="Kourmpetis Y."/>
            <person name="Kuzniar A."/>
            <person name="Lindquist E."/>
            <person name="Lombard V."/>
            <person name="Maliepaard C."/>
            <person name="Martins N."/>
            <person name="Mehrabi R."/>
            <person name="Nap J.P.H."/>
            <person name="Ponomarenko A."/>
            <person name="Rudd J.J."/>
            <person name="Salamov A."/>
            <person name="Schmutz J."/>
            <person name="Schouten H.J."/>
            <person name="Shapiro H."/>
            <person name="Stergiopoulos I."/>
            <person name="Torriani S.F.F."/>
            <person name="Tu H."/>
            <person name="de Vries R.P."/>
            <person name="Waalwijk C."/>
            <person name="Ware S.B."/>
            <person name="Wiebenga A."/>
            <person name="Zwiers L.-H."/>
            <person name="Oliver R.P."/>
            <person name="Grigoriev I.V."/>
            <person name="Kema G.H.J."/>
        </authorList>
    </citation>
    <scope>NUCLEOTIDE SEQUENCE [LARGE SCALE GENOMIC DNA]</scope>
    <source>
        <strain evidence="3">CBS 115943 / IPO323</strain>
    </source>
</reference>
<evidence type="ECO:0000313" key="2">
    <source>
        <dbReference type="EMBL" id="EGP86249.1"/>
    </source>
</evidence>
<sequence>MAVRTSAAVPATMFTIVLRPRIPLGSIMLQCCFTATKGWRKWTSEEDSQLRKLVTERKSNFGIYSFFPDRTWSSIRSRGKRLRREMGVAGPNFWTDEEIAIVKQTKASGTPLRETFGSLPRRSLNAKWKIPVDRERRDPRFRSGENFTAEDHHSVCRLREELRIKWEEIAGALQRNANSIKSFYYHRQKATTNVRETNAQNSWTNTDTNTLRDLVAQGRSEMQLAEQMKRSQPMIHRMKAELYHREPGLSQGSLWTAKEDQTARGSFQIRFAGLADSGLDITAKD</sequence>
<feature type="domain" description="Myb-like" evidence="1">
    <location>
        <begin position="143"/>
        <end position="190"/>
    </location>
</feature>
<dbReference type="AlphaFoldDB" id="F9XEP8"/>
<keyword evidence="3" id="KW-1185">Reference proteome</keyword>
<dbReference type="EMBL" id="CM001202">
    <property type="protein sequence ID" value="EGP86249.1"/>
    <property type="molecule type" value="Genomic_DNA"/>
</dbReference>
<dbReference type="InParanoid" id="F9XEP8"/>
<dbReference type="VEuPathDB" id="FungiDB:ZTRI_7.98"/>
<protein>
    <recommendedName>
        <fullName evidence="1">Myb-like domain-containing protein</fullName>
    </recommendedName>
</protein>
<dbReference type="KEGG" id="ztr:MYCGRDRAFT_94275"/>
<dbReference type="Proteomes" id="UP000008062">
    <property type="component" value="Chromosome 7"/>
</dbReference>
<dbReference type="GeneID" id="13401105"/>
<dbReference type="HOGENOM" id="CLU_977304_0_0_1"/>
<organism evidence="2 3">
    <name type="scientific">Zymoseptoria tritici (strain CBS 115943 / IPO323)</name>
    <name type="common">Speckled leaf blotch fungus</name>
    <name type="synonym">Septoria tritici</name>
    <dbReference type="NCBI Taxonomy" id="336722"/>
    <lineage>
        <taxon>Eukaryota</taxon>
        <taxon>Fungi</taxon>
        <taxon>Dikarya</taxon>
        <taxon>Ascomycota</taxon>
        <taxon>Pezizomycotina</taxon>
        <taxon>Dothideomycetes</taxon>
        <taxon>Dothideomycetidae</taxon>
        <taxon>Mycosphaerellales</taxon>
        <taxon>Mycosphaerellaceae</taxon>
        <taxon>Zymoseptoria</taxon>
    </lineage>
</organism>
<gene>
    <name evidence="2" type="ORF">MYCGRDRAFT_94275</name>
</gene>
<accession>F9XEP8</accession>
<evidence type="ECO:0000313" key="3">
    <source>
        <dbReference type="Proteomes" id="UP000008062"/>
    </source>
</evidence>
<dbReference type="RefSeq" id="XP_003851273.1">
    <property type="nucleotide sequence ID" value="XM_003851225.1"/>
</dbReference>
<name>F9XEP8_ZYMTI</name>
<dbReference type="SMART" id="SM00717">
    <property type="entry name" value="SANT"/>
    <property type="match status" value="2"/>
</dbReference>
<feature type="domain" description="Myb-like" evidence="1">
    <location>
        <begin position="38"/>
        <end position="85"/>
    </location>
</feature>
<evidence type="ECO:0000259" key="1">
    <source>
        <dbReference type="SMART" id="SM00717"/>
    </source>
</evidence>
<proteinExistence type="predicted"/>
<dbReference type="InterPro" id="IPR001005">
    <property type="entry name" value="SANT/Myb"/>
</dbReference>